<dbReference type="PATRIC" id="fig|2287.6.peg.1053"/>
<feature type="transmembrane region" description="Helical" evidence="5">
    <location>
        <begin position="45"/>
        <end position="72"/>
    </location>
</feature>
<reference evidence="10 11" key="1">
    <citation type="journal article" date="2015" name="Genome Announc.">
        <title>Complete Genome Sequence of Sulfolobus solfataricus Strain 98/2 and Evolved Derivatives.</title>
        <authorList>
            <person name="McCarthy S."/>
            <person name="Gradnigo J."/>
            <person name="Johnson T."/>
            <person name="Payne S."/>
            <person name="Lipzen A."/>
            <person name="Martin J."/>
            <person name="Schackwitz W."/>
            <person name="Moriyama E."/>
            <person name="Blum P."/>
        </authorList>
    </citation>
    <scope>NUCLEOTIDE SEQUENCE [LARGE SCALE GENOMIC DNA]</scope>
    <source>
        <strain evidence="10">98/2 SULC</strain>
        <strain evidence="7">SARC-B</strain>
        <strain evidence="8">SARC-C</strain>
        <strain evidence="11">SULB</strain>
    </source>
</reference>
<dbReference type="PIRSF" id="PIRSF006060">
    <property type="entry name" value="AA_transporter"/>
    <property type="match status" value="1"/>
</dbReference>
<dbReference type="Proteomes" id="UP000033085">
    <property type="component" value="Chromosome"/>
</dbReference>
<accession>A0A0E3MA03</accession>
<protein>
    <submittedName>
        <fullName evidence="7">APC family permease</fullName>
    </submittedName>
</protein>
<dbReference type="Gene3D" id="1.20.1740.10">
    <property type="entry name" value="Amino acid/polyamine transporter I"/>
    <property type="match status" value="1"/>
</dbReference>
<evidence type="ECO:0000313" key="12">
    <source>
        <dbReference type="Proteomes" id="UP000269431"/>
    </source>
</evidence>
<proteinExistence type="predicted"/>
<dbReference type="Proteomes" id="UP000033057">
    <property type="component" value="Chromosome"/>
</dbReference>
<keyword evidence="3 5" id="KW-1133">Transmembrane helix</keyword>
<evidence type="ECO:0000256" key="5">
    <source>
        <dbReference type="SAM" id="Phobius"/>
    </source>
</evidence>
<evidence type="ECO:0000313" key="7">
    <source>
        <dbReference type="EMBL" id="AKA73338.1"/>
    </source>
</evidence>
<feature type="transmembrane region" description="Helical" evidence="5">
    <location>
        <begin position="162"/>
        <end position="184"/>
    </location>
</feature>
<feature type="transmembrane region" description="Helical" evidence="5">
    <location>
        <begin position="132"/>
        <end position="150"/>
    </location>
</feature>
<dbReference type="KEGG" id="ssof:SULC_0994"/>
<dbReference type="EMBL" id="CP033241">
    <property type="protein sequence ID" value="AZF83524.1"/>
    <property type="molecule type" value="Genomic_DNA"/>
</dbReference>
<reference evidence="7" key="3">
    <citation type="submission" date="2018-10" db="EMBL/GenBank/DDBJ databases">
        <authorList>
            <person name="McCarthy S."/>
            <person name="Gradnigo J."/>
            <person name="Johnson T."/>
            <person name="Payne S."/>
            <person name="Lipzen A."/>
            <person name="Schackwitz W."/>
            <person name="Martin J."/>
            <person name="Moriyama E."/>
            <person name="Blum P."/>
        </authorList>
    </citation>
    <scope>NUCLEOTIDE SEQUENCE</scope>
    <source>
        <strain evidence="7">SARC-B</strain>
        <strain evidence="8">SARC-C</strain>
    </source>
</reference>
<dbReference type="AlphaFoldDB" id="A0A0E3MA03"/>
<feature type="transmembrane region" description="Helical" evidence="5">
    <location>
        <begin position="354"/>
        <end position="377"/>
    </location>
</feature>
<dbReference type="KEGG" id="ssol:SULB_0995"/>
<name>A0A0E3MA03_SACSO</name>
<dbReference type="EMBL" id="CP011056">
    <property type="protein sequence ID" value="AKA76037.1"/>
    <property type="molecule type" value="Genomic_DNA"/>
</dbReference>
<evidence type="ECO:0000313" key="11">
    <source>
        <dbReference type="Proteomes" id="UP000033085"/>
    </source>
</evidence>
<dbReference type="EMBL" id="CP011055">
    <property type="protein sequence ID" value="AKA73338.1"/>
    <property type="molecule type" value="Genomic_DNA"/>
</dbReference>
<organism evidence="7 11">
    <name type="scientific">Saccharolobus solfataricus</name>
    <name type="common">Sulfolobus solfataricus</name>
    <dbReference type="NCBI Taxonomy" id="2287"/>
    <lineage>
        <taxon>Archaea</taxon>
        <taxon>Thermoproteota</taxon>
        <taxon>Thermoprotei</taxon>
        <taxon>Sulfolobales</taxon>
        <taxon>Sulfolobaceae</taxon>
        <taxon>Saccharolobus</taxon>
    </lineage>
</organism>
<feature type="transmembrane region" description="Helical" evidence="5">
    <location>
        <begin position="329"/>
        <end position="348"/>
    </location>
</feature>
<evidence type="ECO:0000313" key="9">
    <source>
        <dbReference type="EMBL" id="AZF83524.1"/>
    </source>
</evidence>
<dbReference type="GO" id="GO:0055085">
    <property type="term" value="P:transmembrane transport"/>
    <property type="evidence" value="ECO:0007669"/>
    <property type="project" value="InterPro"/>
</dbReference>
<evidence type="ECO:0000256" key="1">
    <source>
        <dbReference type="ARBA" id="ARBA00004141"/>
    </source>
</evidence>
<reference evidence="9 12" key="2">
    <citation type="journal article" date="2018" name="Proc. Natl. Acad. Sci. U.S.A.">
        <title>Nonmutational mechanism of inheritance in the Archaeon Sulfolobus solfataricus.</title>
        <authorList>
            <person name="Payne S."/>
            <person name="McCarthy S."/>
            <person name="Johnson T."/>
            <person name="North E."/>
            <person name="Blum P."/>
        </authorList>
    </citation>
    <scope>NUCLEOTIDE SEQUENCE [LARGE SCALE GENOMIC DNA]</scope>
    <source>
        <strain evidence="9 12">SUL120</strain>
    </source>
</reference>
<feature type="transmembrane region" description="Helical" evidence="5">
    <location>
        <begin position="275"/>
        <end position="299"/>
    </location>
</feature>
<dbReference type="RefSeq" id="WP_029552520.1">
    <property type="nucleotide sequence ID" value="NZ_CP011055.2"/>
</dbReference>
<feature type="transmembrane region" description="Helical" evidence="5">
    <location>
        <begin position="389"/>
        <end position="407"/>
    </location>
</feature>
<evidence type="ECO:0000259" key="6">
    <source>
        <dbReference type="Pfam" id="PF00324"/>
    </source>
</evidence>
<dbReference type="GO" id="GO:0016020">
    <property type="term" value="C:membrane"/>
    <property type="evidence" value="ECO:0007669"/>
    <property type="project" value="UniProtKB-SubCell"/>
</dbReference>
<keyword evidence="2 5" id="KW-0812">Transmembrane</keyword>
<evidence type="ECO:0000313" key="10">
    <source>
        <dbReference type="Proteomes" id="UP000033057"/>
    </source>
</evidence>
<evidence type="ECO:0000256" key="2">
    <source>
        <dbReference type="ARBA" id="ARBA00022692"/>
    </source>
</evidence>
<evidence type="ECO:0000313" key="8">
    <source>
        <dbReference type="EMBL" id="AKA76037.1"/>
    </source>
</evidence>
<comment type="subcellular location">
    <subcellularLocation>
        <location evidence="1">Membrane</location>
        <topology evidence="1">Multi-pass membrane protein</topology>
    </subcellularLocation>
</comment>
<feature type="transmembrane region" description="Helical" evidence="5">
    <location>
        <begin position="196"/>
        <end position="218"/>
    </location>
</feature>
<feature type="domain" description="Amino acid permease/ SLC12A" evidence="6">
    <location>
        <begin position="24"/>
        <end position="388"/>
    </location>
</feature>
<feature type="transmembrane region" description="Helical" evidence="5">
    <location>
        <begin position="230"/>
        <end position="255"/>
    </location>
</feature>
<dbReference type="GeneID" id="44128939"/>
<gene>
    <name evidence="7" type="ORF">SULB_0995</name>
    <name evidence="8" type="ORF">SULC_0994</name>
    <name evidence="9" type="ORF">SULZ_05120</name>
</gene>
<evidence type="ECO:0000256" key="4">
    <source>
        <dbReference type="ARBA" id="ARBA00023136"/>
    </source>
</evidence>
<dbReference type="PANTHER" id="PTHR42770:SF11">
    <property type="entry name" value="INNER MEMBRANE TRANSPORT PROTEIN YBAT"/>
    <property type="match status" value="1"/>
</dbReference>
<dbReference type="PANTHER" id="PTHR42770">
    <property type="entry name" value="AMINO ACID TRANSPORTER-RELATED"/>
    <property type="match status" value="1"/>
</dbReference>
<dbReference type="Proteomes" id="UP000269431">
    <property type="component" value="Chromosome"/>
</dbReference>
<sequence>MSTSSISKAQQNQEPKRHLGFIDIVFLSMGSQSPFLSILTYGVEAFIIAGFLAPIAIILGTLLVLLNGLVVYELSKRFTKAGGYYIYAFYSLTKRLGFETGWLYVLYSTTYGVAYIFGTTYILYHILGINPWIVGLGLLSIASFFAIMGIKISTKYAVFTSLLEIGIMTTLALVFLSSTGFHFYNPLSFHVNLGTLAYAILFGSSIPTGYGAIAPVSGEAKDARKTISRAIITVILLGGLLAAFDIYAIGDHLLFYNISANNVDILHLIENRFGLITFIFVLFAAINDGILGSLGFIIATSRTIFAMSYTNLLPKVFSKFENYKGPTNAVILSVILYFITSLFGLYLINNPFVAFGVLGAIALFSSLFVHVAANFSLIKISIKKFRKRLFQIIVGISAVTFSIFELINSLSSASPIEVYIFMSFIIIGFLVAETLSMMEEESEQEE</sequence>
<feature type="transmembrane region" description="Helical" evidence="5">
    <location>
        <begin position="419"/>
        <end position="438"/>
    </location>
</feature>
<evidence type="ECO:0000256" key="3">
    <source>
        <dbReference type="ARBA" id="ARBA00022989"/>
    </source>
</evidence>
<feature type="transmembrane region" description="Helical" evidence="5">
    <location>
        <begin position="102"/>
        <end position="126"/>
    </location>
</feature>
<dbReference type="Pfam" id="PF00324">
    <property type="entry name" value="AA_permease"/>
    <property type="match status" value="1"/>
</dbReference>
<feature type="transmembrane region" description="Helical" evidence="5">
    <location>
        <begin position="21"/>
        <end position="39"/>
    </location>
</feature>
<dbReference type="InterPro" id="IPR004841">
    <property type="entry name" value="AA-permease/SLC12A_dom"/>
</dbReference>
<keyword evidence="4 5" id="KW-0472">Membrane</keyword>
<dbReference type="InterPro" id="IPR050367">
    <property type="entry name" value="APC_superfamily"/>
</dbReference>